<dbReference type="EMBL" id="CP003600">
    <property type="protein sequence ID" value="AFY92250.1"/>
    <property type="molecule type" value="Genomic_DNA"/>
</dbReference>
<dbReference type="InterPro" id="IPR036388">
    <property type="entry name" value="WH-like_DNA-bd_sf"/>
</dbReference>
<dbReference type="GO" id="GO:0006352">
    <property type="term" value="P:DNA-templated transcription initiation"/>
    <property type="evidence" value="ECO:0007669"/>
    <property type="project" value="InterPro"/>
</dbReference>
<dbReference type="AlphaFoldDB" id="K9UBP6"/>
<evidence type="ECO:0000259" key="5">
    <source>
        <dbReference type="Pfam" id="PF04542"/>
    </source>
</evidence>
<dbReference type="PATRIC" id="fig|1173020.3.peg.1178"/>
<keyword evidence="4" id="KW-0804">Transcription</keyword>
<proteinExistence type="inferred from homology"/>
<dbReference type="NCBIfam" id="TIGR02937">
    <property type="entry name" value="sigma70-ECF"/>
    <property type="match status" value="1"/>
</dbReference>
<evidence type="ECO:0000313" key="7">
    <source>
        <dbReference type="EMBL" id="AFY92250.1"/>
    </source>
</evidence>
<dbReference type="Pfam" id="PF04542">
    <property type="entry name" value="Sigma70_r2"/>
    <property type="match status" value="1"/>
</dbReference>
<evidence type="ECO:0000256" key="3">
    <source>
        <dbReference type="ARBA" id="ARBA00023082"/>
    </source>
</evidence>
<sequence length="188" mass="21288">MKNSPDAQLVHNLRLGQHQALTVLYDRYAGLVYSIAHQILQNAQEAEDLTQDIFLTFWQNNSFNPDRGSVSSFLGLLTRSRAIDKIRKRTTANSFLSRWQKTITEESTDPSPLEQATTSEIQTSIHQAMQALPELQRQILNLNYYQGLSHNQIAESLDLTPGVVKSRLRQALVQLKGQLTGVDRLDID</sequence>
<reference evidence="7 8" key="1">
    <citation type="submission" date="2012-05" db="EMBL/GenBank/DDBJ databases">
        <title>Finished chromosome of genome of Chamaesiphon sp. PCC 6605.</title>
        <authorList>
            <consortium name="US DOE Joint Genome Institute"/>
            <person name="Gugger M."/>
            <person name="Coursin T."/>
            <person name="Rippka R."/>
            <person name="Tandeau De Marsac N."/>
            <person name="Huntemann M."/>
            <person name="Wei C.-L."/>
            <person name="Han J."/>
            <person name="Detter J.C."/>
            <person name="Han C."/>
            <person name="Tapia R."/>
            <person name="Chen A."/>
            <person name="Kyrpides N."/>
            <person name="Mavromatis K."/>
            <person name="Markowitz V."/>
            <person name="Szeto E."/>
            <person name="Ivanova N."/>
            <person name="Pagani I."/>
            <person name="Pati A."/>
            <person name="Goodwin L."/>
            <person name="Nordberg H.P."/>
            <person name="Cantor M.N."/>
            <person name="Hua S.X."/>
            <person name="Woyke T."/>
            <person name="Kerfeld C.A."/>
        </authorList>
    </citation>
    <scope>NUCLEOTIDE SEQUENCE [LARGE SCALE GENOMIC DNA]</scope>
    <source>
        <strain evidence="8">ATCC 27169 / PCC 6605</strain>
    </source>
</reference>
<dbReference type="PANTHER" id="PTHR43133">
    <property type="entry name" value="RNA POLYMERASE ECF-TYPE SIGMA FACTO"/>
    <property type="match status" value="1"/>
</dbReference>
<protein>
    <submittedName>
        <fullName evidence="7">RNA polymerase sigma factor, sigma-70 family</fullName>
    </submittedName>
</protein>
<dbReference type="Gene3D" id="1.10.10.10">
    <property type="entry name" value="Winged helix-like DNA-binding domain superfamily/Winged helix DNA-binding domain"/>
    <property type="match status" value="1"/>
</dbReference>
<dbReference type="OrthoDB" id="9784272at2"/>
<dbReference type="STRING" id="1173020.Cha6605_1011"/>
<dbReference type="GO" id="GO:0016987">
    <property type="term" value="F:sigma factor activity"/>
    <property type="evidence" value="ECO:0007669"/>
    <property type="project" value="UniProtKB-KW"/>
</dbReference>
<dbReference type="Gene3D" id="1.10.1740.10">
    <property type="match status" value="1"/>
</dbReference>
<evidence type="ECO:0000259" key="6">
    <source>
        <dbReference type="Pfam" id="PF08281"/>
    </source>
</evidence>
<organism evidence="7 8">
    <name type="scientific">Chamaesiphon minutus (strain ATCC 27169 / PCC 6605)</name>
    <dbReference type="NCBI Taxonomy" id="1173020"/>
    <lineage>
        <taxon>Bacteria</taxon>
        <taxon>Bacillati</taxon>
        <taxon>Cyanobacteriota</taxon>
        <taxon>Cyanophyceae</taxon>
        <taxon>Gomontiellales</taxon>
        <taxon>Chamaesiphonaceae</taxon>
        <taxon>Chamaesiphon</taxon>
    </lineage>
</organism>
<dbReference type="InterPro" id="IPR013325">
    <property type="entry name" value="RNA_pol_sigma_r2"/>
</dbReference>
<keyword evidence="3" id="KW-0731">Sigma factor</keyword>
<dbReference type="eggNOG" id="COG1595">
    <property type="taxonomic scope" value="Bacteria"/>
</dbReference>
<keyword evidence="2" id="KW-0805">Transcription regulation</keyword>
<dbReference type="NCBIfam" id="NF009172">
    <property type="entry name" value="PRK12519.1"/>
    <property type="match status" value="1"/>
</dbReference>
<dbReference type="CDD" id="cd06171">
    <property type="entry name" value="Sigma70_r4"/>
    <property type="match status" value="1"/>
</dbReference>
<evidence type="ECO:0000256" key="4">
    <source>
        <dbReference type="ARBA" id="ARBA00023163"/>
    </source>
</evidence>
<dbReference type="RefSeq" id="WP_015158440.1">
    <property type="nucleotide sequence ID" value="NC_019697.1"/>
</dbReference>
<keyword evidence="8" id="KW-1185">Reference proteome</keyword>
<dbReference type="Pfam" id="PF08281">
    <property type="entry name" value="Sigma70_r4_2"/>
    <property type="match status" value="1"/>
</dbReference>
<dbReference type="GO" id="GO:0003677">
    <property type="term" value="F:DNA binding"/>
    <property type="evidence" value="ECO:0007669"/>
    <property type="project" value="InterPro"/>
</dbReference>
<dbReference type="InterPro" id="IPR039425">
    <property type="entry name" value="RNA_pol_sigma-70-like"/>
</dbReference>
<evidence type="ECO:0000313" key="8">
    <source>
        <dbReference type="Proteomes" id="UP000010366"/>
    </source>
</evidence>
<evidence type="ECO:0000256" key="2">
    <source>
        <dbReference type="ARBA" id="ARBA00023015"/>
    </source>
</evidence>
<dbReference type="PANTHER" id="PTHR43133:SF62">
    <property type="entry name" value="RNA POLYMERASE SIGMA FACTOR SIGZ"/>
    <property type="match status" value="1"/>
</dbReference>
<gene>
    <name evidence="7" type="ORF">Cha6605_1011</name>
</gene>
<dbReference type="Proteomes" id="UP000010366">
    <property type="component" value="Chromosome"/>
</dbReference>
<feature type="domain" description="RNA polymerase sigma-70 region 2" evidence="5">
    <location>
        <begin position="24"/>
        <end position="90"/>
    </location>
</feature>
<dbReference type="SUPFAM" id="SSF88946">
    <property type="entry name" value="Sigma2 domain of RNA polymerase sigma factors"/>
    <property type="match status" value="1"/>
</dbReference>
<dbReference type="InterPro" id="IPR013249">
    <property type="entry name" value="RNA_pol_sigma70_r4_t2"/>
</dbReference>
<dbReference type="InterPro" id="IPR013324">
    <property type="entry name" value="RNA_pol_sigma_r3/r4-like"/>
</dbReference>
<dbReference type="InterPro" id="IPR007627">
    <property type="entry name" value="RNA_pol_sigma70_r2"/>
</dbReference>
<feature type="domain" description="RNA polymerase sigma factor 70 region 4 type 2" evidence="6">
    <location>
        <begin position="124"/>
        <end position="175"/>
    </location>
</feature>
<comment type="similarity">
    <text evidence="1">Belongs to the sigma-70 factor family. ECF subfamily.</text>
</comment>
<evidence type="ECO:0000256" key="1">
    <source>
        <dbReference type="ARBA" id="ARBA00010641"/>
    </source>
</evidence>
<name>K9UBP6_CHAP6</name>
<dbReference type="SUPFAM" id="SSF88659">
    <property type="entry name" value="Sigma3 and sigma4 domains of RNA polymerase sigma factors"/>
    <property type="match status" value="1"/>
</dbReference>
<dbReference type="HOGENOM" id="CLU_047691_9_3_3"/>
<accession>K9UBP6</accession>
<dbReference type="InterPro" id="IPR014284">
    <property type="entry name" value="RNA_pol_sigma-70_dom"/>
</dbReference>
<dbReference type="KEGG" id="cmp:Cha6605_1011"/>